<proteinExistence type="predicted"/>
<feature type="compositionally biased region" description="Basic and acidic residues" evidence="1">
    <location>
        <begin position="43"/>
        <end position="53"/>
    </location>
</feature>
<reference evidence="3" key="1">
    <citation type="journal article" date="2014" name="BMC Genomics">
        <title>Genome characteristics reveal the impact of lichenization on lichen-forming fungus Endocarpon pusillum Hedwig (Verrucariales, Ascomycota).</title>
        <authorList>
            <person name="Wang Y.-Y."/>
            <person name="Liu B."/>
            <person name="Zhang X.-Y."/>
            <person name="Zhou Q.-M."/>
            <person name="Zhang T."/>
            <person name="Li H."/>
            <person name="Yu Y.-F."/>
            <person name="Zhang X.-L."/>
            <person name="Hao X.-Y."/>
            <person name="Wang M."/>
            <person name="Wang L."/>
            <person name="Wei J.-C."/>
        </authorList>
    </citation>
    <scope>NUCLEOTIDE SEQUENCE [LARGE SCALE GENOMIC DNA]</scope>
    <source>
        <strain evidence="3">Z07020 / HMAS-L-300199</strain>
    </source>
</reference>
<gene>
    <name evidence="2" type="ORF">EPUS_01001</name>
</gene>
<dbReference type="Proteomes" id="UP000019373">
    <property type="component" value="Unassembled WGS sequence"/>
</dbReference>
<accession>U1G8H7</accession>
<feature type="region of interest" description="Disordered" evidence="1">
    <location>
        <begin position="239"/>
        <end position="268"/>
    </location>
</feature>
<dbReference type="EMBL" id="KE720941">
    <property type="protein sequence ID" value="ERF73747.1"/>
    <property type="molecule type" value="Genomic_DNA"/>
</dbReference>
<feature type="compositionally biased region" description="Basic and acidic residues" evidence="1">
    <location>
        <begin position="251"/>
        <end position="266"/>
    </location>
</feature>
<dbReference type="HOGENOM" id="CLU_801749_0_0_1"/>
<evidence type="ECO:0000313" key="2">
    <source>
        <dbReference type="EMBL" id="ERF73747.1"/>
    </source>
</evidence>
<dbReference type="RefSeq" id="XP_007800750.1">
    <property type="nucleotide sequence ID" value="XM_007802559.1"/>
</dbReference>
<feature type="region of interest" description="Disordered" evidence="1">
    <location>
        <begin position="305"/>
        <end position="335"/>
    </location>
</feature>
<sequence length="346" mass="36353">MIVAAGKDMSIPQGSTMMPTKSLCPIGLVDWHGGEDDAADEEEGHRDEHDGRGSEMGQDQTRGAGSDQSAYGDRAELGRGEKRGLLSQDFEKIQRVEDVDAEAAPAGADAGQNEEGVDAQDAKWISGWLTLVSTNTKAIKTKMPTSMMLAATPRMDPKTSTRCQTVEFQGCGPFGAGVAGMAKMARTANKRQQAGKDAADKESSWATGTKQAEHHILAKAWIVDASEDGDGIRKQEGRADALHGAAEDEEGRATVDGKASDGRPHSEPSVAANEEELVAEHIAQAAGDEDASANGLTNNVLGYDAGGKTGLSEELRGDVDGDEEELAGDGRGPLDPGIKMLQQIVL</sequence>
<feature type="region of interest" description="Disordered" evidence="1">
    <location>
        <begin position="27"/>
        <end position="89"/>
    </location>
</feature>
<keyword evidence="3" id="KW-1185">Reference proteome</keyword>
<evidence type="ECO:0000256" key="1">
    <source>
        <dbReference type="SAM" id="MobiDB-lite"/>
    </source>
</evidence>
<feature type="compositionally biased region" description="Polar residues" evidence="1">
    <location>
        <begin position="57"/>
        <end position="69"/>
    </location>
</feature>
<protein>
    <submittedName>
        <fullName evidence="2">Uncharacterized protein</fullName>
    </submittedName>
</protein>
<name>U1G8H7_ENDPU</name>
<dbReference type="AlphaFoldDB" id="U1G8H7"/>
<evidence type="ECO:0000313" key="3">
    <source>
        <dbReference type="Proteomes" id="UP000019373"/>
    </source>
</evidence>
<feature type="compositionally biased region" description="Basic and acidic residues" evidence="1">
    <location>
        <begin position="73"/>
        <end position="89"/>
    </location>
</feature>
<dbReference type="GeneID" id="19236060"/>
<organism evidence="2 3">
    <name type="scientific">Endocarpon pusillum (strain Z07020 / HMAS-L-300199)</name>
    <name type="common">Lichen-forming fungus</name>
    <dbReference type="NCBI Taxonomy" id="1263415"/>
    <lineage>
        <taxon>Eukaryota</taxon>
        <taxon>Fungi</taxon>
        <taxon>Dikarya</taxon>
        <taxon>Ascomycota</taxon>
        <taxon>Pezizomycotina</taxon>
        <taxon>Eurotiomycetes</taxon>
        <taxon>Chaetothyriomycetidae</taxon>
        <taxon>Verrucariales</taxon>
        <taxon>Verrucariaceae</taxon>
        <taxon>Endocarpon</taxon>
    </lineage>
</organism>